<reference evidence="3 5" key="2">
    <citation type="submission" date="2015-05" db="EMBL/GenBank/DDBJ databases">
        <title>Photobacterium galathea sp. nov.</title>
        <authorList>
            <person name="Machado H."/>
            <person name="Gram L."/>
        </authorList>
    </citation>
    <scope>NUCLEOTIDE SEQUENCE [LARGE SCALE GENOMIC DNA]</scope>
    <source>
        <strain evidence="3 5">DSM 25995</strain>
    </source>
</reference>
<evidence type="ECO:0000313" key="3">
    <source>
        <dbReference type="EMBL" id="KLV01771.1"/>
    </source>
</evidence>
<organism evidence="2 4">
    <name type="scientific">Photobacterium aphoticum</name>
    <dbReference type="NCBI Taxonomy" id="754436"/>
    <lineage>
        <taxon>Bacteria</taxon>
        <taxon>Pseudomonadati</taxon>
        <taxon>Pseudomonadota</taxon>
        <taxon>Gammaproteobacteria</taxon>
        <taxon>Vibrionales</taxon>
        <taxon>Vibrionaceae</taxon>
        <taxon>Photobacterium</taxon>
    </lineage>
</organism>
<dbReference type="PATRIC" id="fig|754436.4.peg.1040"/>
<evidence type="ECO:0000313" key="5">
    <source>
        <dbReference type="Proteomes" id="UP000036426"/>
    </source>
</evidence>
<comment type="caution">
    <text evidence="2">The sequence shown here is derived from an EMBL/GenBank/DDBJ whole genome shotgun (WGS) entry which is preliminary data.</text>
</comment>
<protein>
    <submittedName>
        <fullName evidence="2">Uncharacterized protein</fullName>
    </submittedName>
</protein>
<feature type="chain" id="PRO_5007382823" evidence="1">
    <location>
        <begin position="24"/>
        <end position="141"/>
    </location>
</feature>
<accession>A0A090QK11</accession>
<dbReference type="RefSeq" id="WP_047873223.1">
    <property type="nucleotide sequence ID" value="NZ_BMYC01000001.1"/>
</dbReference>
<dbReference type="Proteomes" id="UP000036426">
    <property type="component" value="Unassembled WGS sequence"/>
</dbReference>
<dbReference type="EMBL" id="LDOV01000010">
    <property type="protein sequence ID" value="KLV01771.1"/>
    <property type="molecule type" value="Genomic_DNA"/>
</dbReference>
<proteinExistence type="predicted"/>
<sequence>MMNKTPYLLTCLLCAMLSAPSLAKDKPRSLIFSCESNDKMIEFMRSDRHYDLNITNLKDSSVVFTESCTKKNLHGNRYFRQAVTGNMLTCKNDDVRFTLFDYMNEENEVVKSTGIDIQQAEKKSTFYCNKNTISFIHEFVQ</sequence>
<reference evidence="2 4" key="1">
    <citation type="journal article" date="2014" name="Genome Announc.">
        <title>Draft Genome Sequences of Two Vibrionaceae Species, Vibrio ponticus C121 and Photobacterium aphoticum C119, Isolated as Coral Reef Microbiota.</title>
        <authorList>
            <person name="Al-saari N."/>
            <person name="Meirelles P.M."/>
            <person name="Mino S."/>
            <person name="Suda W."/>
            <person name="Oshima K."/>
            <person name="Hattori M."/>
            <person name="Ohkuma M."/>
            <person name="Thompson F.L."/>
            <person name="Gomez-Gil B."/>
            <person name="Sawabe T."/>
            <person name="Sawabe T."/>
        </authorList>
    </citation>
    <scope>NUCLEOTIDE SEQUENCE [LARGE SCALE GENOMIC DNA]</scope>
    <source>
        <strain evidence="2 4">JCM 19237</strain>
    </source>
</reference>
<dbReference type="Proteomes" id="UP000029227">
    <property type="component" value="Unassembled WGS sequence"/>
</dbReference>
<keyword evidence="1" id="KW-0732">Signal</keyword>
<evidence type="ECO:0000313" key="4">
    <source>
        <dbReference type="Proteomes" id="UP000029227"/>
    </source>
</evidence>
<dbReference type="EMBL" id="BBMN01000001">
    <property type="protein sequence ID" value="GAL02578.1"/>
    <property type="molecule type" value="Genomic_DNA"/>
</dbReference>
<evidence type="ECO:0000256" key="1">
    <source>
        <dbReference type="SAM" id="SignalP"/>
    </source>
</evidence>
<keyword evidence="5" id="KW-1185">Reference proteome</keyword>
<dbReference type="AlphaFoldDB" id="A0A090QK11"/>
<feature type="signal peptide" evidence="1">
    <location>
        <begin position="1"/>
        <end position="23"/>
    </location>
</feature>
<name>A0A090QK11_9GAMM</name>
<evidence type="ECO:0000313" key="2">
    <source>
        <dbReference type="EMBL" id="GAL02578.1"/>
    </source>
</evidence>
<gene>
    <name evidence="3" type="ORF">ABT58_04890</name>
    <name evidence="2" type="ORF">JCM19237_5471</name>
</gene>